<proteinExistence type="predicted"/>
<reference evidence="3" key="1">
    <citation type="submission" date="2022-11" db="UniProtKB">
        <authorList>
            <consortium name="WormBaseParasite"/>
        </authorList>
    </citation>
    <scope>IDENTIFICATION</scope>
</reference>
<evidence type="ECO:0000259" key="1">
    <source>
        <dbReference type="Pfam" id="PF19040"/>
    </source>
</evidence>
<evidence type="ECO:0000313" key="3">
    <source>
        <dbReference type="WBParaSite" id="jg9576"/>
    </source>
</evidence>
<dbReference type="PANTHER" id="PTHR23028">
    <property type="entry name" value="ACETYLTRANSFERASE"/>
    <property type="match status" value="1"/>
</dbReference>
<evidence type="ECO:0000313" key="2">
    <source>
        <dbReference type="Proteomes" id="UP000887574"/>
    </source>
</evidence>
<dbReference type="InterPro" id="IPR043968">
    <property type="entry name" value="SGNH"/>
</dbReference>
<dbReference type="GO" id="GO:0016020">
    <property type="term" value="C:membrane"/>
    <property type="evidence" value="ECO:0007669"/>
    <property type="project" value="TreeGrafter"/>
</dbReference>
<dbReference type="AlphaFoldDB" id="A0A915ER77"/>
<dbReference type="PANTHER" id="PTHR23028:SF53">
    <property type="entry name" value="ACYL_TRANSF_3 DOMAIN-CONTAINING PROTEIN"/>
    <property type="match status" value="1"/>
</dbReference>
<dbReference type="GO" id="GO:0000271">
    <property type="term" value="P:polysaccharide biosynthetic process"/>
    <property type="evidence" value="ECO:0007669"/>
    <property type="project" value="TreeGrafter"/>
</dbReference>
<feature type="domain" description="SGNH" evidence="1">
    <location>
        <begin position="43"/>
        <end position="188"/>
    </location>
</feature>
<organism evidence="2 3">
    <name type="scientific">Ditylenchus dipsaci</name>
    <dbReference type="NCBI Taxonomy" id="166011"/>
    <lineage>
        <taxon>Eukaryota</taxon>
        <taxon>Metazoa</taxon>
        <taxon>Ecdysozoa</taxon>
        <taxon>Nematoda</taxon>
        <taxon>Chromadorea</taxon>
        <taxon>Rhabditida</taxon>
        <taxon>Tylenchina</taxon>
        <taxon>Tylenchomorpha</taxon>
        <taxon>Sphaerularioidea</taxon>
        <taxon>Anguinidae</taxon>
        <taxon>Anguininae</taxon>
        <taxon>Ditylenchus</taxon>
    </lineage>
</organism>
<protein>
    <submittedName>
        <fullName evidence="3">SGNH domain-containing protein</fullName>
    </submittedName>
</protein>
<keyword evidence="2" id="KW-1185">Reference proteome</keyword>
<sequence>MFNASLEMYQNVKLEFKSTVFRRKFGTPAQEALGGYGLFEYVFKGKGNLSMLLIGNSHATHIIQDVRTVFYDQYKELTMFAIAMCVPIYTQQDFSRGNSILEQPCSEYDEAVLRLIQYKKPDILFINFYWGLLNPPALNNYTTAQNDQMIADFQFGLDRLSRYTKLIYFGMPHLQFDFFVADELAKRMWQGASIKNKS</sequence>
<name>A0A915ER77_9BILA</name>
<dbReference type="WBParaSite" id="jg9576">
    <property type="protein sequence ID" value="jg9576"/>
    <property type="gene ID" value="jg9576"/>
</dbReference>
<dbReference type="InterPro" id="IPR050879">
    <property type="entry name" value="Acyltransferase_3"/>
</dbReference>
<dbReference type="Pfam" id="PF19040">
    <property type="entry name" value="SGNH"/>
    <property type="match status" value="1"/>
</dbReference>
<dbReference type="Proteomes" id="UP000887574">
    <property type="component" value="Unplaced"/>
</dbReference>
<accession>A0A915ER77</accession>